<keyword evidence="2" id="KW-1185">Reference proteome</keyword>
<evidence type="ECO:0000313" key="2">
    <source>
        <dbReference type="Proteomes" id="UP000078540"/>
    </source>
</evidence>
<proteinExistence type="predicted"/>
<evidence type="ECO:0000313" key="1">
    <source>
        <dbReference type="EMBL" id="KYM77282.1"/>
    </source>
</evidence>
<accession>A0A195AZ16</accession>
<gene>
    <name evidence="1" type="ORF">ALC53_12263</name>
</gene>
<feature type="non-terminal residue" evidence="1">
    <location>
        <position position="1"/>
    </location>
</feature>
<name>A0A195AZ16_9HYME</name>
<dbReference type="EMBL" id="KQ976701">
    <property type="protein sequence ID" value="KYM77282.1"/>
    <property type="molecule type" value="Genomic_DNA"/>
</dbReference>
<organism evidence="1 2">
    <name type="scientific">Atta colombica</name>
    <dbReference type="NCBI Taxonomy" id="520822"/>
    <lineage>
        <taxon>Eukaryota</taxon>
        <taxon>Metazoa</taxon>
        <taxon>Ecdysozoa</taxon>
        <taxon>Arthropoda</taxon>
        <taxon>Hexapoda</taxon>
        <taxon>Insecta</taxon>
        <taxon>Pterygota</taxon>
        <taxon>Neoptera</taxon>
        <taxon>Endopterygota</taxon>
        <taxon>Hymenoptera</taxon>
        <taxon>Apocrita</taxon>
        <taxon>Aculeata</taxon>
        <taxon>Formicoidea</taxon>
        <taxon>Formicidae</taxon>
        <taxon>Myrmicinae</taxon>
        <taxon>Atta</taxon>
    </lineage>
</organism>
<dbReference type="Proteomes" id="UP000078540">
    <property type="component" value="Unassembled WGS sequence"/>
</dbReference>
<dbReference type="AlphaFoldDB" id="A0A195AZ16"/>
<reference evidence="1 2" key="1">
    <citation type="submission" date="2015-09" db="EMBL/GenBank/DDBJ databases">
        <title>Atta colombica WGS genome.</title>
        <authorList>
            <person name="Nygaard S."/>
            <person name="Hu H."/>
            <person name="Boomsma J."/>
            <person name="Zhang G."/>
        </authorList>
    </citation>
    <scope>NUCLEOTIDE SEQUENCE [LARGE SCALE GENOMIC DNA]</scope>
    <source>
        <strain evidence="1">Treedump-2</strain>
        <tissue evidence="1">Whole body</tissue>
    </source>
</reference>
<sequence>GVVGRCRYRYFAVGFEPIVIAVVKSYLNSTIRTSPSFGELSRGTLYPGLLPRPANQRDAPSRAFTFSEYFALKTTVQYFSIAACTYTKPGSHKGGEVVNINNLLTLNECVCLVESQRRTRQSQNEVRPMESHAMLVLVSEDKAIEEEEEEEELCILLRSYFCVRLEFEFSENPESERLSDPSHRNLNEHVGFSNRNRNLRSMRERLGYEIVTVTHFPQRICLVNFNVDLWFTLSNQINTLPLMS</sequence>
<protein>
    <submittedName>
        <fullName evidence="1">Uncharacterized protein</fullName>
    </submittedName>
</protein>